<dbReference type="Proteomes" id="UP000001307">
    <property type="component" value="Unassembled WGS sequence"/>
</dbReference>
<evidence type="ECO:0000313" key="3">
    <source>
        <dbReference type="EMBL" id="CBY38883.1"/>
    </source>
</evidence>
<feature type="signal peptide" evidence="1">
    <location>
        <begin position="1"/>
        <end position="19"/>
    </location>
</feature>
<dbReference type="EMBL" id="FN655352">
    <property type="protein sequence ID" value="CBY38883.1"/>
    <property type="molecule type" value="Genomic_DNA"/>
</dbReference>
<keyword evidence="1" id="KW-0732">Signal</keyword>
<evidence type="ECO:0000256" key="1">
    <source>
        <dbReference type="SAM" id="SignalP"/>
    </source>
</evidence>
<sequence length="270" mass="29652">MKSFSKSVAVLATVALAQTGDEFENYNLNLEEIADILGAYDLGEYGNDYGTNYGGQVESSAEDAPVTAEELLNVDYNTVETTEVIGEYEEAIDGQERRPLANYATFEEKINIAKPDNNFCRTCSGVSYGTCIGNDAYETCNDAQDVCEVKYRFDSAGEVLFWSGCKQRNACLQDEQGNFVGGRFFLNRCKSSKVPNRWLAGSECTFCSLMSPTGTHTSNILDDATNIVKDISSVTHSRLPAITKTQLLENPEDYMDASATNYILGGQSYV</sequence>
<accession>E4XJA1</accession>
<gene>
    <name evidence="2" type="ORF">GSOID_T00012691001</name>
    <name evidence="3" type="ORF">GSOID_T00019411001</name>
</gene>
<reference evidence="2 4" key="1">
    <citation type="journal article" date="2010" name="Science">
        <title>Plasticity of animal genome architecture unmasked by rapid evolution of a pelagic tunicate.</title>
        <authorList>
            <person name="Denoeud F."/>
            <person name="Henriet S."/>
            <person name="Mungpakdee S."/>
            <person name="Aury J.M."/>
            <person name="Da Silva C."/>
            <person name="Brinkmann H."/>
            <person name="Mikhaleva J."/>
            <person name="Olsen L.C."/>
            <person name="Jubin C."/>
            <person name="Canestro C."/>
            <person name="Bouquet J.M."/>
            <person name="Danks G."/>
            <person name="Poulain J."/>
            <person name="Campsteijn C."/>
            <person name="Adamski M."/>
            <person name="Cross I."/>
            <person name="Yadetie F."/>
            <person name="Muffato M."/>
            <person name="Louis A."/>
            <person name="Butcher S."/>
            <person name="Tsagkogeorga G."/>
            <person name="Konrad A."/>
            <person name="Singh S."/>
            <person name="Jensen M.F."/>
            <person name="Cong E.H."/>
            <person name="Eikeseth-Otteraa H."/>
            <person name="Noel B."/>
            <person name="Anthouard V."/>
            <person name="Porcel B.M."/>
            <person name="Kachouri-Lafond R."/>
            <person name="Nishino A."/>
            <person name="Ugolini M."/>
            <person name="Chourrout P."/>
            <person name="Nishida H."/>
            <person name="Aasland R."/>
            <person name="Huzurbazar S."/>
            <person name="Westhof E."/>
            <person name="Delsuc F."/>
            <person name="Lehrach H."/>
            <person name="Reinhardt R."/>
            <person name="Weissenbach J."/>
            <person name="Roy S.W."/>
            <person name="Artiguenave F."/>
            <person name="Postlethwait J.H."/>
            <person name="Manak J.R."/>
            <person name="Thompson E.M."/>
            <person name="Jaillon O."/>
            <person name="Du Pasquier L."/>
            <person name="Boudinot P."/>
            <person name="Liberles D.A."/>
            <person name="Volff J.N."/>
            <person name="Philippe H."/>
            <person name="Lenhard B."/>
            <person name="Roest Crollius H."/>
            <person name="Wincker P."/>
            <person name="Chourrout D."/>
        </authorList>
    </citation>
    <scope>NUCLEOTIDE SEQUENCE [LARGE SCALE GENOMIC DNA]</scope>
</reference>
<evidence type="ECO:0000313" key="2">
    <source>
        <dbReference type="EMBL" id="CBY10544.1"/>
    </source>
</evidence>
<keyword evidence="4" id="KW-1185">Reference proteome</keyword>
<evidence type="ECO:0000313" key="4">
    <source>
        <dbReference type="Proteomes" id="UP000001307"/>
    </source>
</evidence>
<proteinExistence type="predicted"/>
<dbReference type="EMBL" id="FN653059">
    <property type="protein sequence ID" value="CBY10544.1"/>
    <property type="molecule type" value="Genomic_DNA"/>
</dbReference>
<protein>
    <submittedName>
        <fullName evidence="2">Uncharacterized protein</fullName>
    </submittedName>
</protein>
<dbReference type="AlphaFoldDB" id="E4XJA1"/>
<organism evidence="2 4">
    <name type="scientific">Oikopleura dioica</name>
    <name type="common">Tunicate</name>
    <dbReference type="NCBI Taxonomy" id="34765"/>
    <lineage>
        <taxon>Eukaryota</taxon>
        <taxon>Metazoa</taxon>
        <taxon>Chordata</taxon>
        <taxon>Tunicata</taxon>
        <taxon>Appendicularia</taxon>
        <taxon>Copelata</taxon>
        <taxon>Oikopleuridae</taxon>
        <taxon>Oikopleura</taxon>
    </lineage>
</organism>
<dbReference type="OrthoDB" id="10379763at2759"/>
<feature type="chain" id="PRO_5007654016" evidence="1">
    <location>
        <begin position="20"/>
        <end position="270"/>
    </location>
</feature>
<name>E4XJA1_OIKDI</name>
<dbReference type="Proteomes" id="UP000011014">
    <property type="component" value="Unassembled WGS sequence"/>
</dbReference>